<protein>
    <submittedName>
        <fullName evidence="2">Uncharacterized protein</fullName>
    </submittedName>
</protein>
<keyword evidence="3" id="KW-1185">Reference proteome</keyword>
<dbReference type="EMBL" id="BPVZ01000142">
    <property type="protein sequence ID" value="GKV40548.1"/>
    <property type="molecule type" value="Genomic_DNA"/>
</dbReference>
<organism evidence="2 3">
    <name type="scientific">Rubroshorea leprosula</name>
    <dbReference type="NCBI Taxonomy" id="152421"/>
    <lineage>
        <taxon>Eukaryota</taxon>
        <taxon>Viridiplantae</taxon>
        <taxon>Streptophyta</taxon>
        <taxon>Embryophyta</taxon>
        <taxon>Tracheophyta</taxon>
        <taxon>Spermatophyta</taxon>
        <taxon>Magnoliopsida</taxon>
        <taxon>eudicotyledons</taxon>
        <taxon>Gunneridae</taxon>
        <taxon>Pentapetalae</taxon>
        <taxon>rosids</taxon>
        <taxon>malvids</taxon>
        <taxon>Malvales</taxon>
        <taxon>Dipterocarpaceae</taxon>
        <taxon>Rubroshorea</taxon>
    </lineage>
</organism>
<dbReference type="GO" id="GO:0010025">
    <property type="term" value="P:wax biosynthetic process"/>
    <property type="evidence" value="ECO:0007669"/>
    <property type="project" value="TreeGrafter"/>
</dbReference>
<sequence length="145" mass="16482">MTTYVLDFKLHKGCLLSLVLVTAIVCFTVLREEGKDMATQKGIKPYSWTEFLQMGKEYPQEIFPLQSFKSTSALLCTQVAPVEIQQMTVDDRFLSFLPLAHILDGVVEEYFFRKGASVGYYHGDLKELRVDSGVETNISRWCTPS</sequence>
<dbReference type="GO" id="GO:0010143">
    <property type="term" value="P:cutin biosynthetic process"/>
    <property type="evidence" value="ECO:0007669"/>
    <property type="project" value="TreeGrafter"/>
</dbReference>
<dbReference type="PANTHER" id="PTHR43272">
    <property type="entry name" value="LONG-CHAIN-FATTY-ACID--COA LIGASE"/>
    <property type="match status" value="1"/>
</dbReference>
<accession>A0AAV5LUW9</accession>
<dbReference type="GO" id="GO:0005783">
    <property type="term" value="C:endoplasmic reticulum"/>
    <property type="evidence" value="ECO:0007669"/>
    <property type="project" value="TreeGrafter"/>
</dbReference>
<dbReference type="Proteomes" id="UP001054252">
    <property type="component" value="Unassembled WGS sequence"/>
</dbReference>
<name>A0AAV5LUW9_9ROSI</name>
<proteinExistence type="predicted"/>
<evidence type="ECO:0000313" key="3">
    <source>
        <dbReference type="Proteomes" id="UP001054252"/>
    </source>
</evidence>
<evidence type="ECO:0000313" key="2">
    <source>
        <dbReference type="EMBL" id="GKV40548.1"/>
    </source>
</evidence>
<dbReference type="PANTHER" id="PTHR43272:SF6">
    <property type="entry name" value="LONG CHAIN ACYL-COA SYNTHETASE 1"/>
    <property type="match status" value="1"/>
</dbReference>
<dbReference type="GO" id="GO:0016020">
    <property type="term" value="C:membrane"/>
    <property type="evidence" value="ECO:0007669"/>
    <property type="project" value="TreeGrafter"/>
</dbReference>
<evidence type="ECO:0000256" key="1">
    <source>
        <dbReference type="ARBA" id="ARBA00001946"/>
    </source>
</evidence>
<comment type="caution">
    <text evidence="2">The sequence shown here is derived from an EMBL/GenBank/DDBJ whole genome shotgun (WGS) entry which is preliminary data.</text>
</comment>
<comment type="cofactor">
    <cofactor evidence="1">
        <name>Mg(2+)</name>
        <dbReference type="ChEBI" id="CHEBI:18420"/>
    </cofactor>
</comment>
<dbReference type="AlphaFoldDB" id="A0AAV5LUW9"/>
<gene>
    <name evidence="2" type="ORF">SLEP1_g48177</name>
</gene>
<reference evidence="2 3" key="1">
    <citation type="journal article" date="2021" name="Commun. Biol.">
        <title>The genome of Shorea leprosula (Dipterocarpaceae) highlights the ecological relevance of drought in aseasonal tropical rainforests.</title>
        <authorList>
            <person name="Ng K.K.S."/>
            <person name="Kobayashi M.J."/>
            <person name="Fawcett J.A."/>
            <person name="Hatakeyama M."/>
            <person name="Paape T."/>
            <person name="Ng C.H."/>
            <person name="Ang C.C."/>
            <person name="Tnah L.H."/>
            <person name="Lee C.T."/>
            <person name="Nishiyama T."/>
            <person name="Sese J."/>
            <person name="O'Brien M.J."/>
            <person name="Copetti D."/>
            <person name="Mohd Noor M.I."/>
            <person name="Ong R.C."/>
            <person name="Putra M."/>
            <person name="Sireger I.Z."/>
            <person name="Indrioko S."/>
            <person name="Kosugi Y."/>
            <person name="Izuno A."/>
            <person name="Isagi Y."/>
            <person name="Lee S.L."/>
            <person name="Shimizu K.K."/>
        </authorList>
    </citation>
    <scope>NUCLEOTIDE SEQUENCE [LARGE SCALE GENOMIC DNA]</scope>
    <source>
        <strain evidence="2">214</strain>
    </source>
</reference>
<dbReference type="GO" id="GO:0004467">
    <property type="term" value="F:long-chain fatty acid-CoA ligase activity"/>
    <property type="evidence" value="ECO:0007669"/>
    <property type="project" value="TreeGrafter"/>
</dbReference>